<dbReference type="InterPro" id="IPR011037">
    <property type="entry name" value="Pyrv_Knase-like_insert_dom_sf"/>
</dbReference>
<gene>
    <name evidence="1" type="ORF">TRIHO_25620</name>
</gene>
<dbReference type="AlphaFoldDB" id="A0A132BW35"/>
<dbReference type="OrthoDB" id="5735964at2"/>
<proteinExistence type="predicted"/>
<dbReference type="Gene3D" id="2.40.33.20">
    <property type="entry name" value="PK beta-barrel domain-like"/>
    <property type="match status" value="1"/>
</dbReference>
<accession>A0A132BW35</accession>
<organism evidence="1 2">
    <name type="scientific">Tritonibacter horizontis</name>
    <dbReference type="NCBI Taxonomy" id="1768241"/>
    <lineage>
        <taxon>Bacteria</taxon>
        <taxon>Pseudomonadati</taxon>
        <taxon>Pseudomonadota</taxon>
        <taxon>Alphaproteobacteria</taxon>
        <taxon>Rhodobacterales</taxon>
        <taxon>Paracoccaceae</taxon>
        <taxon>Tritonibacter</taxon>
    </lineage>
</organism>
<name>A0A132BW35_9RHOB</name>
<keyword evidence="2" id="KW-1185">Reference proteome</keyword>
<dbReference type="PATRIC" id="fig|1768241.3.peg.2684"/>
<protein>
    <recommendedName>
        <fullName evidence="3">MOSC domain-containing protein</fullName>
    </recommendedName>
</protein>
<dbReference type="SUPFAM" id="SSF50800">
    <property type="entry name" value="PK beta-barrel domain-like"/>
    <property type="match status" value="1"/>
</dbReference>
<evidence type="ECO:0008006" key="3">
    <source>
        <dbReference type="Google" id="ProtNLM"/>
    </source>
</evidence>
<comment type="caution">
    <text evidence="1">The sequence shown here is derived from an EMBL/GenBank/DDBJ whole genome shotgun (WGS) entry which is preliminary data.</text>
</comment>
<evidence type="ECO:0000313" key="1">
    <source>
        <dbReference type="EMBL" id="KUP92591.1"/>
    </source>
</evidence>
<dbReference type="EMBL" id="LPUY01000074">
    <property type="protein sequence ID" value="KUP92591.1"/>
    <property type="molecule type" value="Genomic_DNA"/>
</dbReference>
<sequence length="181" mass="20198">MLVSQEDLDAALPYVMAAPKDRAAISMLCLRPGYGRRNFVDEISVSAERGIEGDRWLERPWLRLEDGRPDPGIQISILSLRVLDLVWRARKDTPHPGDTFIVDMDLSEENLPVGQFLRVGGAVLKVSDVFNDGCVKWKTRYGAAAKCWVDQDEHHPLRLRGVLCSVETAGTIRTGDLLSKA</sequence>
<reference evidence="1 2" key="1">
    <citation type="submission" date="2015-12" db="EMBL/GenBank/DDBJ databases">
        <title>Genome sequence of the marine Rhodobacteraceae strain O3.65, Candidatus Tritonibacter horizontis.</title>
        <authorList>
            <person name="Poehlein A."/>
            <person name="Giebel H.A."/>
            <person name="Voget S."/>
            <person name="Brinkhoff T."/>
        </authorList>
    </citation>
    <scope>NUCLEOTIDE SEQUENCE [LARGE SCALE GENOMIC DNA]</scope>
    <source>
        <strain evidence="1 2">O3.65</strain>
    </source>
</reference>
<dbReference type="RefSeq" id="WP_068244176.1">
    <property type="nucleotide sequence ID" value="NZ_LPUY01000074.1"/>
</dbReference>
<dbReference type="Proteomes" id="UP000068382">
    <property type="component" value="Unassembled WGS sequence"/>
</dbReference>
<evidence type="ECO:0000313" key="2">
    <source>
        <dbReference type="Proteomes" id="UP000068382"/>
    </source>
</evidence>